<dbReference type="KEGG" id="pyr:P186_0836"/>
<reference evidence="1 2" key="1">
    <citation type="journal article" date="2012" name="J. Bacteriol.">
        <title>Complete genome sequence of strain 1860, a crenarchaeon of the genus pyrobaculum able to grow with various electron acceptors.</title>
        <authorList>
            <person name="Mardanov A.V."/>
            <person name="Gumerov V.M."/>
            <person name="Slobodkina G.B."/>
            <person name="Beletsky A.V."/>
            <person name="Bonch-Osmolovskaya E.A."/>
            <person name="Ravin N.V."/>
            <person name="Skryabin K.G."/>
        </authorList>
    </citation>
    <scope>NUCLEOTIDE SEQUENCE [LARGE SCALE GENOMIC DNA]</scope>
    <source>
        <strain evidence="1 2">1860</strain>
    </source>
</reference>
<protein>
    <submittedName>
        <fullName evidence="1">Uncharacterized protein</fullName>
    </submittedName>
</protein>
<evidence type="ECO:0000313" key="1">
    <source>
        <dbReference type="EMBL" id="AET32278.1"/>
    </source>
</evidence>
<dbReference type="HOGENOM" id="CLU_2597894_0_0_2"/>
<dbReference type="Proteomes" id="UP000005867">
    <property type="component" value="Chromosome"/>
</dbReference>
<keyword evidence="2" id="KW-1185">Reference proteome</keyword>
<gene>
    <name evidence="1" type="ORF">P186_0836</name>
</gene>
<accession>G7VAN9</accession>
<organism evidence="1 2">
    <name type="scientific">Pyrobaculum ferrireducens</name>
    <dbReference type="NCBI Taxonomy" id="1104324"/>
    <lineage>
        <taxon>Archaea</taxon>
        <taxon>Thermoproteota</taxon>
        <taxon>Thermoprotei</taxon>
        <taxon>Thermoproteales</taxon>
        <taxon>Thermoproteaceae</taxon>
        <taxon>Pyrobaculum</taxon>
    </lineage>
</organism>
<proteinExistence type="predicted"/>
<dbReference type="EMBL" id="CP003098">
    <property type="protein sequence ID" value="AET32278.1"/>
    <property type="molecule type" value="Genomic_DNA"/>
</dbReference>
<evidence type="ECO:0000313" key="2">
    <source>
        <dbReference type="Proteomes" id="UP000005867"/>
    </source>
</evidence>
<dbReference type="BioCyc" id="PSP1104324:GJSN-817-MONOMER"/>
<name>G7VAN9_9CREN</name>
<sequence>MVRAEDLGSGYINDAGHSFCFRFERPGYVAVMRLSQRHRRYGGKLHRLRCDMGVAAFSKTYTRPNYTSPTRAFSTVIVV</sequence>
<dbReference type="AlphaFoldDB" id="G7VAN9"/>